<dbReference type="NCBIfam" id="TIGR00005">
    <property type="entry name" value="rluA_subfam"/>
    <property type="match status" value="1"/>
</dbReference>
<evidence type="ECO:0000256" key="3">
    <source>
        <dbReference type="ARBA" id="ARBA00010876"/>
    </source>
</evidence>
<evidence type="ECO:0000256" key="1">
    <source>
        <dbReference type="ARBA" id="ARBA00000381"/>
    </source>
</evidence>
<dbReference type="InterPro" id="IPR020103">
    <property type="entry name" value="PsdUridine_synth_cat_dom_sf"/>
</dbReference>
<evidence type="ECO:0000256" key="7">
    <source>
        <dbReference type="PIRSR" id="PIRSR606225-1"/>
    </source>
</evidence>
<name>A0A1D8K807_9GAMM</name>
<evidence type="ECO:0000313" key="12">
    <source>
        <dbReference type="Proteomes" id="UP000095342"/>
    </source>
</evidence>
<dbReference type="InterPro" id="IPR050188">
    <property type="entry name" value="RluA_PseudoU_synthase"/>
</dbReference>
<dbReference type="InterPro" id="IPR006224">
    <property type="entry name" value="PsdUridine_synth_RluA-like_CS"/>
</dbReference>
<evidence type="ECO:0000259" key="10">
    <source>
        <dbReference type="SMART" id="SM00363"/>
    </source>
</evidence>
<dbReference type="SMART" id="SM00363">
    <property type="entry name" value="S4"/>
    <property type="match status" value="1"/>
</dbReference>
<keyword evidence="4" id="KW-0698">rRNA processing</keyword>
<dbReference type="PANTHER" id="PTHR21600">
    <property type="entry name" value="MITOCHONDRIAL RNA PSEUDOURIDINE SYNTHASE"/>
    <property type="match status" value="1"/>
</dbReference>
<dbReference type="RefSeq" id="WP_070072647.1">
    <property type="nucleotide sequence ID" value="NZ_CP017448.1"/>
</dbReference>
<dbReference type="AlphaFoldDB" id="A0A1D8K807"/>
<dbReference type="SUPFAM" id="SSF55174">
    <property type="entry name" value="Alpha-L RNA-binding motif"/>
    <property type="match status" value="1"/>
</dbReference>
<proteinExistence type="inferred from homology"/>
<evidence type="ECO:0000256" key="9">
    <source>
        <dbReference type="RuleBase" id="RU362028"/>
    </source>
</evidence>
<dbReference type="PANTHER" id="PTHR21600:SF92">
    <property type="entry name" value="RIBOSOMAL LARGE SUBUNIT PSEUDOURIDINE SYNTHASE C"/>
    <property type="match status" value="1"/>
</dbReference>
<comment type="function">
    <text evidence="2">Responsible for synthesis of pseudouridine from uracil at positions 955, 2504 and 2580 in 23S ribosomal RNA.</text>
</comment>
<dbReference type="Pfam" id="PF00849">
    <property type="entry name" value="PseudoU_synth_2"/>
    <property type="match status" value="1"/>
</dbReference>
<accession>A0A1D8K807</accession>
<evidence type="ECO:0000256" key="5">
    <source>
        <dbReference type="ARBA" id="ARBA00022884"/>
    </source>
</evidence>
<dbReference type="GO" id="GO:0160141">
    <property type="term" value="F:23S rRNA pseudouridine(955/2504/2580) synthase activity"/>
    <property type="evidence" value="ECO:0007669"/>
    <property type="project" value="UniProtKB-EC"/>
</dbReference>
<dbReference type="EMBL" id="CP017448">
    <property type="protein sequence ID" value="AOV17072.1"/>
    <property type="molecule type" value="Genomic_DNA"/>
</dbReference>
<feature type="domain" description="RNA-binding S4" evidence="10">
    <location>
        <begin position="25"/>
        <end position="84"/>
    </location>
</feature>
<evidence type="ECO:0000256" key="6">
    <source>
        <dbReference type="ARBA" id="ARBA00023235"/>
    </source>
</evidence>
<dbReference type="PROSITE" id="PS01129">
    <property type="entry name" value="PSI_RLU"/>
    <property type="match status" value="1"/>
</dbReference>
<dbReference type="Gene3D" id="3.30.2350.10">
    <property type="entry name" value="Pseudouridine synthase"/>
    <property type="match status" value="1"/>
</dbReference>
<dbReference type="InterPro" id="IPR002942">
    <property type="entry name" value="S4_RNA-bd"/>
</dbReference>
<dbReference type="CDD" id="cd00165">
    <property type="entry name" value="S4"/>
    <property type="match status" value="1"/>
</dbReference>
<dbReference type="InterPro" id="IPR006225">
    <property type="entry name" value="PsdUridine_synth_RluC/D"/>
</dbReference>
<dbReference type="InterPro" id="IPR036986">
    <property type="entry name" value="S4_RNA-bd_sf"/>
</dbReference>
<feature type="active site" evidence="7">
    <location>
        <position position="149"/>
    </location>
</feature>
<sequence length="321" mass="36168">MKTNVPEFAESRVRHLPVGQEYAGQRLDNFLLRELKGVSRSLVYRIVRRGEVRINGGRAKPAQRLAAGDTIRVPPIERLVQGGDPESLPPALLERVEDAVVHEDADLLVLDKPPGLAVHGGTGLRYGLIEAVRAARPHAPFLELVHRLDRETSGLLLIARSRDALTRLHDLWRTGKVEKRYLTLLHGRWQGEGRQIDLPLSREAGRGRMRNVSVDEDGDRARSRFKPLRRLPAHTLMEVAIDTGRTHQIRVHAAHLGHPVAGDARYGDFAADRILRGVGLKRQFLHAAELKFQMAGSGRRYHFKSELPEDLRTVLERLEKT</sequence>
<gene>
    <name evidence="11" type="ORF">BJI67_08395</name>
</gene>
<dbReference type="GO" id="GO:0003723">
    <property type="term" value="F:RNA binding"/>
    <property type="evidence" value="ECO:0007669"/>
    <property type="project" value="UniProtKB-KW"/>
</dbReference>
<dbReference type="Pfam" id="PF01479">
    <property type="entry name" value="S4"/>
    <property type="match status" value="1"/>
</dbReference>
<dbReference type="KEGG" id="aaeo:BJI67_08395"/>
<protein>
    <recommendedName>
        <fullName evidence="9">Pseudouridine synthase</fullName>
        <ecNumber evidence="9">5.4.99.-</ecNumber>
    </recommendedName>
</protein>
<evidence type="ECO:0000256" key="4">
    <source>
        <dbReference type="ARBA" id="ARBA00022552"/>
    </source>
</evidence>
<evidence type="ECO:0000256" key="8">
    <source>
        <dbReference type="PROSITE-ProRule" id="PRU00182"/>
    </source>
</evidence>
<dbReference type="Proteomes" id="UP000095342">
    <property type="component" value="Chromosome"/>
</dbReference>
<dbReference type="EC" id="5.4.99.-" evidence="9"/>
<comment type="catalytic activity">
    <reaction evidence="9">
        <text>a uridine in RNA = a pseudouridine in RNA</text>
        <dbReference type="Rhea" id="RHEA:48348"/>
        <dbReference type="Rhea" id="RHEA-COMP:12068"/>
        <dbReference type="Rhea" id="RHEA-COMP:12069"/>
        <dbReference type="ChEBI" id="CHEBI:65314"/>
        <dbReference type="ChEBI" id="CHEBI:65315"/>
    </reaction>
</comment>
<comment type="catalytic activity">
    <reaction evidence="1">
        <text>uridine(955/2504/2580) in 23S rRNA = pseudouridine(955/2504/2580) in 23S rRNA</text>
        <dbReference type="Rhea" id="RHEA:42528"/>
        <dbReference type="Rhea" id="RHEA-COMP:10099"/>
        <dbReference type="Rhea" id="RHEA-COMP:10100"/>
        <dbReference type="ChEBI" id="CHEBI:65314"/>
        <dbReference type="ChEBI" id="CHEBI:65315"/>
        <dbReference type="EC" id="5.4.99.24"/>
    </reaction>
</comment>
<dbReference type="InterPro" id="IPR006145">
    <property type="entry name" value="PsdUridine_synth_RsuA/RluA"/>
</dbReference>
<dbReference type="SUPFAM" id="SSF55120">
    <property type="entry name" value="Pseudouridine synthase"/>
    <property type="match status" value="1"/>
</dbReference>
<keyword evidence="5 8" id="KW-0694">RNA-binding</keyword>
<evidence type="ECO:0000313" key="11">
    <source>
        <dbReference type="EMBL" id="AOV17072.1"/>
    </source>
</evidence>
<evidence type="ECO:0000256" key="2">
    <source>
        <dbReference type="ARBA" id="ARBA00002876"/>
    </source>
</evidence>
<comment type="similarity">
    <text evidence="3 9">Belongs to the pseudouridine synthase RluA family.</text>
</comment>
<dbReference type="PROSITE" id="PS50889">
    <property type="entry name" value="S4"/>
    <property type="match status" value="1"/>
</dbReference>
<organism evidence="11 12">
    <name type="scientific">Acidihalobacter aeolianus</name>
    <dbReference type="NCBI Taxonomy" id="2792603"/>
    <lineage>
        <taxon>Bacteria</taxon>
        <taxon>Pseudomonadati</taxon>
        <taxon>Pseudomonadota</taxon>
        <taxon>Gammaproteobacteria</taxon>
        <taxon>Chromatiales</taxon>
        <taxon>Ectothiorhodospiraceae</taxon>
        <taxon>Acidihalobacter</taxon>
    </lineage>
</organism>
<dbReference type="Gene3D" id="3.10.290.10">
    <property type="entry name" value="RNA-binding S4 domain"/>
    <property type="match status" value="1"/>
</dbReference>
<dbReference type="GO" id="GO:0000455">
    <property type="term" value="P:enzyme-directed rRNA pseudouridine synthesis"/>
    <property type="evidence" value="ECO:0007669"/>
    <property type="project" value="TreeGrafter"/>
</dbReference>
<keyword evidence="12" id="KW-1185">Reference proteome</keyword>
<keyword evidence="6 9" id="KW-0413">Isomerase</keyword>
<dbReference type="CDD" id="cd02869">
    <property type="entry name" value="PseudoU_synth_RluA_like"/>
    <property type="match status" value="1"/>
</dbReference>
<reference evidence="11 12" key="1">
    <citation type="submission" date="2016-09" db="EMBL/GenBank/DDBJ databases">
        <title>Acidihalobacter prosperus V6 (DSM14174).</title>
        <authorList>
            <person name="Khaleque H.N."/>
            <person name="Ramsay J.P."/>
            <person name="Murphy R.J.T."/>
            <person name="Kaksonen A.H."/>
            <person name="Boxall N.J."/>
            <person name="Watkin E.L.J."/>
        </authorList>
    </citation>
    <scope>NUCLEOTIDE SEQUENCE [LARGE SCALE GENOMIC DNA]</scope>
    <source>
        <strain evidence="11 12">V6</strain>
    </source>
</reference>